<accession>A0A2G9Q6D4</accession>
<sequence>MKKRCRLSSPQQNGGGSEQAGAACACGDREPLSGGPAGWEPARFEERTSVYRRTGAFSEKEAAFPEKTAGLSTALVGIGGHFVKYTTVLWSSEAVITFLIRFIDRCASTSEFSPFY</sequence>
<organism evidence="2 3">
    <name type="scientific">Aquarana catesbeiana</name>
    <name type="common">American bullfrog</name>
    <name type="synonym">Rana catesbeiana</name>
    <dbReference type="NCBI Taxonomy" id="8400"/>
    <lineage>
        <taxon>Eukaryota</taxon>
        <taxon>Metazoa</taxon>
        <taxon>Chordata</taxon>
        <taxon>Craniata</taxon>
        <taxon>Vertebrata</taxon>
        <taxon>Euteleostomi</taxon>
        <taxon>Amphibia</taxon>
        <taxon>Batrachia</taxon>
        <taxon>Anura</taxon>
        <taxon>Neobatrachia</taxon>
        <taxon>Ranoidea</taxon>
        <taxon>Ranidae</taxon>
        <taxon>Aquarana</taxon>
    </lineage>
</organism>
<evidence type="ECO:0000256" key="1">
    <source>
        <dbReference type="SAM" id="MobiDB-lite"/>
    </source>
</evidence>
<reference evidence="3" key="1">
    <citation type="journal article" date="2017" name="Nat. Commun.">
        <title>The North American bullfrog draft genome provides insight into hormonal regulation of long noncoding RNA.</title>
        <authorList>
            <person name="Hammond S.A."/>
            <person name="Warren R.L."/>
            <person name="Vandervalk B.P."/>
            <person name="Kucuk E."/>
            <person name="Khan H."/>
            <person name="Gibb E.A."/>
            <person name="Pandoh P."/>
            <person name="Kirk H."/>
            <person name="Zhao Y."/>
            <person name="Jones M."/>
            <person name="Mungall A.J."/>
            <person name="Coope R."/>
            <person name="Pleasance S."/>
            <person name="Moore R.A."/>
            <person name="Holt R.A."/>
            <person name="Round J.M."/>
            <person name="Ohora S."/>
            <person name="Walle B.V."/>
            <person name="Veldhoen N."/>
            <person name="Helbing C.C."/>
            <person name="Birol I."/>
        </authorList>
    </citation>
    <scope>NUCLEOTIDE SEQUENCE [LARGE SCALE GENOMIC DNA]</scope>
</reference>
<evidence type="ECO:0000313" key="3">
    <source>
        <dbReference type="Proteomes" id="UP000228934"/>
    </source>
</evidence>
<dbReference type="EMBL" id="KZ061270">
    <property type="protein sequence ID" value="PIO11168.1"/>
    <property type="molecule type" value="Genomic_DNA"/>
</dbReference>
<proteinExistence type="predicted"/>
<dbReference type="Proteomes" id="UP000228934">
    <property type="component" value="Unassembled WGS sequence"/>
</dbReference>
<protein>
    <submittedName>
        <fullName evidence="2">Uncharacterized protein</fullName>
    </submittedName>
</protein>
<feature type="region of interest" description="Disordered" evidence="1">
    <location>
        <begin position="1"/>
        <end position="23"/>
    </location>
</feature>
<dbReference type="AlphaFoldDB" id="A0A2G9Q6D4"/>
<evidence type="ECO:0000313" key="2">
    <source>
        <dbReference type="EMBL" id="PIO11168.1"/>
    </source>
</evidence>
<keyword evidence="3" id="KW-1185">Reference proteome</keyword>
<name>A0A2G9Q6D4_AQUCT</name>
<gene>
    <name evidence="2" type="ORF">AB205_0015370</name>
</gene>